<keyword evidence="4" id="KW-1185">Reference proteome</keyword>
<keyword evidence="2" id="KW-0472">Membrane</keyword>
<proteinExistence type="predicted"/>
<dbReference type="EMBL" id="VCDI01000007">
    <property type="protein sequence ID" value="TLU71313.1"/>
    <property type="molecule type" value="Genomic_DNA"/>
</dbReference>
<gene>
    <name evidence="3" type="ORF">FE263_17615</name>
</gene>
<dbReference type="AlphaFoldDB" id="A0A5R9J394"/>
<keyword evidence="2" id="KW-1133">Transmembrane helix</keyword>
<feature type="compositionally biased region" description="Pro residues" evidence="1">
    <location>
        <begin position="67"/>
        <end position="123"/>
    </location>
</feature>
<comment type="caution">
    <text evidence="3">The sequence shown here is derived from an EMBL/GenBank/DDBJ whole genome shotgun (WGS) entry which is preliminary data.</text>
</comment>
<feature type="compositionally biased region" description="Pro residues" evidence="1">
    <location>
        <begin position="133"/>
        <end position="153"/>
    </location>
</feature>
<name>A0A5R9J394_9PROT</name>
<sequence>MAALLPENPMLRRGVYVSGGLHLLVLLSLIVVLPVGKPPEPPEPPAVEMDFTGPPAASARADQANPSPQPPAPVPNPAPPSPTPPEHLPVEEAPPPPPPPPPVPPPPEVAPLTLPPLPTPPKLQAPSPDSVRAPPPVPSPPSPSQAPSPPSPSTLPALPQKMALPSHLTQPNPTRNAAADTHSLLATLEKFRADQKQTHAPAAHANPAQGGAPTRGRDITSSLSAGDQHAIAGSVRRCYAEDTEARNYAQFQAHLTVTVDATGEARMVQFSPADQGRMAADPSYRALAERARAAVMNPTCAKLPLPASQLGAVHQIKFVFRP</sequence>
<evidence type="ECO:0000313" key="4">
    <source>
        <dbReference type="Proteomes" id="UP000305654"/>
    </source>
</evidence>
<evidence type="ECO:0000256" key="2">
    <source>
        <dbReference type="SAM" id="Phobius"/>
    </source>
</evidence>
<evidence type="ECO:0000256" key="1">
    <source>
        <dbReference type="SAM" id="MobiDB-lite"/>
    </source>
</evidence>
<dbReference type="OrthoDB" id="7272910at2"/>
<dbReference type="PRINTS" id="PR01217">
    <property type="entry name" value="PRICHEXTENSN"/>
</dbReference>
<reference evidence="3 4" key="1">
    <citation type="submission" date="2019-05" db="EMBL/GenBank/DDBJ databases">
        <authorList>
            <person name="Pankratov T."/>
            <person name="Grouzdev D."/>
        </authorList>
    </citation>
    <scope>NUCLEOTIDE SEQUENCE [LARGE SCALE GENOMIC DNA]</scope>
    <source>
        <strain evidence="3 4">KEBCLARHB70R</strain>
    </source>
</reference>
<feature type="region of interest" description="Disordered" evidence="1">
    <location>
        <begin position="195"/>
        <end position="226"/>
    </location>
</feature>
<organism evidence="3 4">
    <name type="scientific">Lichenicoccus roseus</name>
    <dbReference type="NCBI Taxonomy" id="2683649"/>
    <lineage>
        <taxon>Bacteria</taxon>
        <taxon>Pseudomonadati</taxon>
        <taxon>Pseudomonadota</taxon>
        <taxon>Alphaproteobacteria</taxon>
        <taxon>Acetobacterales</taxon>
        <taxon>Acetobacteraceae</taxon>
        <taxon>Lichenicoccus</taxon>
    </lineage>
</organism>
<accession>A0A5R9J394</accession>
<feature type="region of interest" description="Disordered" evidence="1">
    <location>
        <begin position="40"/>
        <end position="159"/>
    </location>
</feature>
<feature type="transmembrane region" description="Helical" evidence="2">
    <location>
        <begin position="15"/>
        <end position="35"/>
    </location>
</feature>
<protein>
    <submittedName>
        <fullName evidence="3">Energy transducer TonB</fullName>
    </submittedName>
</protein>
<dbReference type="Proteomes" id="UP000305654">
    <property type="component" value="Unassembled WGS sequence"/>
</dbReference>
<keyword evidence="2" id="KW-0812">Transmembrane</keyword>
<evidence type="ECO:0000313" key="3">
    <source>
        <dbReference type="EMBL" id="TLU71313.1"/>
    </source>
</evidence>